<keyword evidence="4" id="KW-1185">Reference proteome</keyword>
<evidence type="ECO:0000313" key="5">
    <source>
        <dbReference type="RefSeq" id="XP_018081231.1"/>
    </source>
</evidence>
<organism evidence="4 5">
    <name type="scientific">Xenopus laevis</name>
    <name type="common">African clawed frog</name>
    <dbReference type="NCBI Taxonomy" id="8355"/>
    <lineage>
        <taxon>Eukaryota</taxon>
        <taxon>Metazoa</taxon>
        <taxon>Chordata</taxon>
        <taxon>Craniata</taxon>
        <taxon>Vertebrata</taxon>
        <taxon>Euteleostomi</taxon>
        <taxon>Amphibia</taxon>
        <taxon>Batrachia</taxon>
        <taxon>Anura</taxon>
        <taxon>Pipoidea</taxon>
        <taxon>Pipidae</taxon>
        <taxon>Xenopodinae</taxon>
        <taxon>Xenopus</taxon>
        <taxon>Xenopus</taxon>
    </lineage>
</organism>
<dbReference type="Proteomes" id="UP000186698">
    <property type="component" value="Chromosome 7L"/>
</dbReference>
<feature type="transmembrane region" description="Helical" evidence="2">
    <location>
        <begin position="7"/>
        <end position="27"/>
    </location>
</feature>
<reference evidence="5" key="1">
    <citation type="submission" date="2025-08" db="UniProtKB">
        <authorList>
            <consortium name="RefSeq"/>
        </authorList>
    </citation>
    <scope>IDENTIFICATION</scope>
    <source>
        <strain evidence="5">J_2021</strain>
        <tissue evidence="5">Erythrocytes</tissue>
    </source>
</reference>
<sequence>MLKTKGCSTLLIFVVTFMISITIYRIGFKPLKCHYLDVQYSKQPVTPNDNEQRILDIYNSINNKFPSLSFLHINSTTSAKNSKAIILDHRKEYCVGDTLTIQLDMFDYNGKKKTYGGDFLRARIFSPKLGAGASGVIKDLNNGTYHVQFTLFWEGNIQISILLMHPSEGVAALWRARNSGYKNINFNGKFLNKSEEVQVQCGFHLDSQEEKCEYVAAEEYFYCIKPLGVPCNALISMKSNNQPHAYLTELEQSLFIRSNIAAEIQQNIGGIDVVSCQKNSGEVKPKCSVGMSPPFPGGYFFHNDWHPVFCNLSTYEPQSIVEKCLSDKLIYLMGDSTIRQWIEYLPSIMKGLKFFNLHGIGWHKTHLAVDPNLNTYVQWKKHGHPFVTLSFFTVKDYTSVPQEIDRLAGGRDTVIVIALGQHFRAFPITLFIRRLLNVRKAIERLFIRSPDTKVIIKSENTREINTDVERFSDFHGYIQYVLAKNIFRGLNVGVIDAWDMTVASGSFDVHPSSSVLKSQINMFLEFLC</sequence>
<dbReference type="Gene3D" id="2.60.40.10">
    <property type="entry name" value="Immunoglobulins"/>
    <property type="match status" value="1"/>
</dbReference>
<dbReference type="Pfam" id="PF06312">
    <property type="entry name" value="Neurexophilin"/>
    <property type="match status" value="1"/>
</dbReference>
<keyword evidence="2" id="KW-0472">Membrane</keyword>
<dbReference type="AlphaFoldDB" id="A0A8J0TBP6"/>
<proteinExistence type="inferred from homology"/>
<gene>
    <name evidence="5" type="primary">LOC108696410</name>
</gene>
<dbReference type="CTD" id="108696410"/>
<accession>A0A8J0TBP6</accession>
<dbReference type="InterPro" id="IPR026845">
    <property type="entry name" value="NXPH/NXPE"/>
</dbReference>
<dbReference type="KEGG" id="xla:108696410"/>
<dbReference type="RefSeq" id="XP_018081231.1">
    <property type="nucleotide sequence ID" value="XM_018225742.2"/>
</dbReference>
<keyword evidence="2" id="KW-1133">Transmembrane helix</keyword>
<dbReference type="InterPro" id="IPR013783">
    <property type="entry name" value="Ig-like_fold"/>
</dbReference>
<dbReference type="PANTHER" id="PTHR16165">
    <property type="entry name" value="NXPE FAMILY MEMBER"/>
    <property type="match status" value="1"/>
</dbReference>
<feature type="domain" description="NXPE C-terminal" evidence="3">
    <location>
        <begin position="305"/>
        <end position="528"/>
    </location>
</feature>
<dbReference type="InterPro" id="IPR057106">
    <property type="entry name" value="NXPE4_C"/>
</dbReference>
<protein>
    <submittedName>
        <fullName evidence="5">NXPE family member 1</fullName>
    </submittedName>
</protein>
<evidence type="ECO:0000256" key="1">
    <source>
        <dbReference type="ARBA" id="ARBA00005431"/>
    </source>
</evidence>
<evidence type="ECO:0000259" key="3">
    <source>
        <dbReference type="Pfam" id="PF24536"/>
    </source>
</evidence>
<dbReference type="Pfam" id="PF24536">
    <property type="entry name" value="NXPE4_C"/>
    <property type="match status" value="1"/>
</dbReference>
<dbReference type="PANTHER" id="PTHR16165:SF3">
    <property type="entry name" value="NXPE FAMILY MEMBER 1"/>
    <property type="match status" value="1"/>
</dbReference>
<keyword evidence="2" id="KW-0812">Transmembrane</keyword>
<dbReference type="SUPFAM" id="SSF81296">
    <property type="entry name" value="E set domains"/>
    <property type="match status" value="1"/>
</dbReference>
<dbReference type="GeneID" id="108696410"/>
<evidence type="ECO:0000256" key="2">
    <source>
        <dbReference type="SAM" id="Phobius"/>
    </source>
</evidence>
<comment type="similarity">
    <text evidence="1">Belongs to the NXPE family.</text>
</comment>
<dbReference type="InterPro" id="IPR014756">
    <property type="entry name" value="Ig_E-set"/>
</dbReference>
<evidence type="ECO:0000313" key="4">
    <source>
        <dbReference type="Proteomes" id="UP000186698"/>
    </source>
</evidence>
<dbReference type="OrthoDB" id="2112051at2759"/>
<name>A0A8J0TBP6_XENLA</name>